<evidence type="ECO:0000256" key="5">
    <source>
        <dbReference type="ARBA" id="ARBA00046299"/>
    </source>
</evidence>
<dbReference type="Gene3D" id="3.40.50.2000">
    <property type="entry name" value="Glycogen Phosphorylase B"/>
    <property type="match status" value="1"/>
</dbReference>
<comment type="subcellular location">
    <subcellularLocation>
        <location evidence="5">Plastid</location>
        <location evidence="5">Chloroplast membrane</location>
    </subcellularLocation>
</comment>
<evidence type="ECO:0000259" key="7">
    <source>
        <dbReference type="Pfam" id="PF04101"/>
    </source>
</evidence>
<name>A0A9W7ANY8_9STRA</name>
<reference evidence="10" key="1">
    <citation type="journal article" date="2023" name="Commun. Biol.">
        <title>Genome analysis of Parmales, the sister group of diatoms, reveals the evolutionary specialization of diatoms from phago-mixotrophs to photoautotrophs.</title>
        <authorList>
            <person name="Ban H."/>
            <person name="Sato S."/>
            <person name="Yoshikawa S."/>
            <person name="Yamada K."/>
            <person name="Nakamura Y."/>
            <person name="Ichinomiya M."/>
            <person name="Sato N."/>
            <person name="Blanc-Mathieu R."/>
            <person name="Endo H."/>
            <person name="Kuwata A."/>
            <person name="Ogata H."/>
        </authorList>
    </citation>
    <scope>NUCLEOTIDE SEQUENCE [LARGE SCALE GENOMIC DNA]</scope>
    <source>
        <strain evidence="10">NIES 3700</strain>
    </source>
</reference>
<feature type="domain" description="Diacylglycerol glucosyltransferase N-terminal" evidence="8">
    <location>
        <begin position="60"/>
        <end position="222"/>
    </location>
</feature>
<keyword evidence="3" id="KW-0328">Glycosyltransferase</keyword>
<evidence type="ECO:0000256" key="6">
    <source>
        <dbReference type="SAM" id="SignalP"/>
    </source>
</evidence>
<dbReference type="Pfam" id="PF06925">
    <property type="entry name" value="MGDG_synth"/>
    <property type="match status" value="1"/>
</dbReference>
<dbReference type="EMBL" id="BRXW01000700">
    <property type="protein sequence ID" value="GMH74681.1"/>
    <property type="molecule type" value="Genomic_DNA"/>
</dbReference>
<comment type="caution">
    <text evidence="9">The sequence shown here is derived from an EMBL/GenBank/DDBJ whole genome shotgun (WGS) entry which is preliminary data.</text>
</comment>
<dbReference type="GO" id="GO:0009247">
    <property type="term" value="P:glycolipid biosynthetic process"/>
    <property type="evidence" value="ECO:0007669"/>
    <property type="project" value="InterPro"/>
</dbReference>
<gene>
    <name evidence="9" type="ORF">TrLO_g1943</name>
</gene>
<dbReference type="GO" id="GO:0046509">
    <property type="term" value="F:1,2-diacylglycerol 3-beta-galactosyltransferase activity"/>
    <property type="evidence" value="ECO:0007669"/>
    <property type="project" value="UniProtKB-EC"/>
</dbReference>
<feature type="chain" id="PRO_5040851999" description="monogalactosyldiacylglycerol synthase" evidence="6">
    <location>
        <begin position="21"/>
        <end position="479"/>
    </location>
</feature>
<dbReference type="InterPro" id="IPR050519">
    <property type="entry name" value="Glycosyltransf_28_UgtP"/>
</dbReference>
<dbReference type="PANTHER" id="PTHR43025:SF3">
    <property type="entry name" value="MONOGALACTOSYLDIACYLGLYCEROL SYNTHASE 1, CHLOROPLASTIC"/>
    <property type="match status" value="1"/>
</dbReference>
<organism evidence="9 10">
    <name type="scientific">Triparma laevis f. longispina</name>
    <dbReference type="NCBI Taxonomy" id="1714387"/>
    <lineage>
        <taxon>Eukaryota</taxon>
        <taxon>Sar</taxon>
        <taxon>Stramenopiles</taxon>
        <taxon>Ochrophyta</taxon>
        <taxon>Bolidophyceae</taxon>
        <taxon>Parmales</taxon>
        <taxon>Triparmaceae</taxon>
        <taxon>Triparma</taxon>
    </lineage>
</organism>
<feature type="domain" description="Glycosyl transferase family 28 C-terminal" evidence="7">
    <location>
        <begin position="336"/>
        <end position="377"/>
    </location>
</feature>
<dbReference type="SUPFAM" id="SSF53756">
    <property type="entry name" value="UDP-Glycosyltransferase/glycogen phosphorylase"/>
    <property type="match status" value="1"/>
</dbReference>
<dbReference type="Proteomes" id="UP001165122">
    <property type="component" value="Unassembled WGS sequence"/>
</dbReference>
<proteinExistence type="inferred from homology"/>
<dbReference type="InterPro" id="IPR007235">
    <property type="entry name" value="Glyco_trans_28_C"/>
</dbReference>
<keyword evidence="4" id="KW-0808">Transferase</keyword>
<evidence type="ECO:0000256" key="4">
    <source>
        <dbReference type="ARBA" id="ARBA00022679"/>
    </source>
</evidence>
<keyword evidence="6" id="KW-0732">Signal</keyword>
<evidence type="ECO:0000256" key="3">
    <source>
        <dbReference type="ARBA" id="ARBA00022676"/>
    </source>
</evidence>
<dbReference type="GO" id="GO:0031969">
    <property type="term" value="C:chloroplast membrane"/>
    <property type="evidence" value="ECO:0007669"/>
    <property type="project" value="UniProtKB-SubCell"/>
</dbReference>
<comment type="similarity">
    <text evidence="1">Belongs to the glycosyltransferase 28 family.</text>
</comment>
<dbReference type="Pfam" id="PF04101">
    <property type="entry name" value="Glyco_tran_28_C"/>
    <property type="match status" value="1"/>
</dbReference>
<dbReference type="AlphaFoldDB" id="A0A9W7ANY8"/>
<accession>A0A9W7ANY8</accession>
<sequence>MISVMLFLIVTLYLSFTSDALSLPATSTTPIPPYTPPTGPPSQDKIPHIIFLSADTGGGHRASALSLNASLTTSPLSTSFTSEIVSIWPGGAWPYRDLVEAYVHLSRHPRQWGFLYHLSNTGPYLCWMNGDTVLRNVKRIRKMDCWRTADIIVSVHPTMTNIPQILSKQPFYTVITDLGSCHATWFSRRCSRMFVASEKLYEKARKRGWVRRSKLVRSGLPIRPVFGEEGERMGERFGEEGKRYREEKKAKLGLKGNGVLFMGGGEGVGMEEYIWGVKRSLEANDIKSQIVVVCGRNKLLHERLSTSTPPPPKRTIIKRILRRPKVESEPETGGSVKLIPLQFIDNPQEYMVACDVLVTKAGPGTIAEAASLSIPIMLTSFLPGQESGNVDIVLEANYGNFSTSVPEVSSIISNLISDEDLRSRMSKNAEKIGDAKAGERIAEVIWEDYWAGRTGRDFGKRRRWFREAWRRVRGLEDDS</sequence>
<dbReference type="OrthoDB" id="200404at2759"/>
<evidence type="ECO:0000313" key="10">
    <source>
        <dbReference type="Proteomes" id="UP001165122"/>
    </source>
</evidence>
<evidence type="ECO:0000259" key="8">
    <source>
        <dbReference type="Pfam" id="PF06925"/>
    </source>
</evidence>
<keyword evidence="10" id="KW-1185">Reference proteome</keyword>
<dbReference type="PANTHER" id="PTHR43025">
    <property type="entry name" value="MONOGALACTOSYLDIACYLGLYCEROL SYNTHASE"/>
    <property type="match status" value="1"/>
</dbReference>
<feature type="signal peptide" evidence="6">
    <location>
        <begin position="1"/>
        <end position="20"/>
    </location>
</feature>
<evidence type="ECO:0000256" key="1">
    <source>
        <dbReference type="ARBA" id="ARBA00006962"/>
    </source>
</evidence>
<dbReference type="InterPro" id="IPR009695">
    <property type="entry name" value="Diacylglyc_glucosyltr_N"/>
</dbReference>
<protein>
    <recommendedName>
        <fullName evidence="2">monogalactosyldiacylglycerol synthase</fullName>
        <ecNumber evidence="2">2.4.1.46</ecNumber>
    </recommendedName>
</protein>
<dbReference type="EC" id="2.4.1.46" evidence="2"/>
<evidence type="ECO:0000313" key="9">
    <source>
        <dbReference type="EMBL" id="GMH74681.1"/>
    </source>
</evidence>
<evidence type="ECO:0000256" key="2">
    <source>
        <dbReference type="ARBA" id="ARBA00012615"/>
    </source>
</evidence>